<dbReference type="EMBL" id="JAULSY010000057">
    <property type="protein sequence ID" value="KAK0668394.1"/>
    <property type="molecule type" value="Genomic_DNA"/>
</dbReference>
<dbReference type="Proteomes" id="UP001174997">
    <property type="component" value="Unassembled WGS sequence"/>
</dbReference>
<comment type="caution">
    <text evidence="1">The sequence shown here is derived from an EMBL/GenBank/DDBJ whole genome shotgun (WGS) entry which is preliminary data.</text>
</comment>
<proteinExistence type="predicted"/>
<evidence type="ECO:0000313" key="2">
    <source>
        <dbReference type="Proteomes" id="UP001174997"/>
    </source>
</evidence>
<evidence type="ECO:0000313" key="1">
    <source>
        <dbReference type="EMBL" id="KAK0668394.1"/>
    </source>
</evidence>
<protein>
    <submittedName>
        <fullName evidence="1">Uncharacterized protein</fullName>
    </submittedName>
</protein>
<sequence length="369" mass="42183">MAHFQRLPVELLTMIVEELCWCRSPSPYVDCHCSAIRCRVHLGREKTGLEADYQTLSALCLTSKLFNNLATKHLYHYIPDLVSDAQWWLLLRTLVTRRDLGQHVRSLESMTRSYGLAPTYPEVELYFQDQLRALQARRVEAGESLSVWDERQFKLQLNDGSSYSLISLLTCLCPNVESIHAQLTGWGDSFEFCLPRAMPMLRKVALEWHDTEGGLSLGFLTDLFRAAPNIESMIIDPCSQERDGVSGLTLDRLTYLELRQSMVGATALDSIYRLCPNLEVFKYETGDHCIGHEQFAPRDLQRATLNHARNLKMLTMQEGRGRWEELYDLLRVDPSVHEDVLVELGAMIKARGIECRITPMGGMRWEAAN</sequence>
<dbReference type="AlphaFoldDB" id="A0AA39ZCG6"/>
<gene>
    <name evidence="1" type="ORF">QBC41DRAFT_322008</name>
</gene>
<reference evidence="1" key="1">
    <citation type="submission" date="2023-06" db="EMBL/GenBank/DDBJ databases">
        <title>Genome-scale phylogeny and comparative genomics of the fungal order Sordariales.</title>
        <authorList>
            <consortium name="Lawrence Berkeley National Laboratory"/>
            <person name="Hensen N."/>
            <person name="Bonometti L."/>
            <person name="Westerberg I."/>
            <person name="Brannstrom I.O."/>
            <person name="Guillou S."/>
            <person name="Cros-Aarteil S."/>
            <person name="Calhoun S."/>
            <person name="Haridas S."/>
            <person name="Kuo A."/>
            <person name="Mondo S."/>
            <person name="Pangilinan J."/>
            <person name="Riley R."/>
            <person name="Labutti K."/>
            <person name="Andreopoulos B."/>
            <person name="Lipzen A."/>
            <person name="Chen C."/>
            <person name="Yanf M."/>
            <person name="Daum C."/>
            <person name="Ng V."/>
            <person name="Clum A."/>
            <person name="Steindorff A."/>
            <person name="Ohm R."/>
            <person name="Martin F."/>
            <person name="Silar P."/>
            <person name="Natvig D."/>
            <person name="Lalanne C."/>
            <person name="Gautier V."/>
            <person name="Ament-Velasquez S.L."/>
            <person name="Kruys A."/>
            <person name="Hutchinson M.I."/>
            <person name="Powell A.J."/>
            <person name="Barry K."/>
            <person name="Miller A.N."/>
            <person name="Grigoriev I.V."/>
            <person name="Debuchy R."/>
            <person name="Gladieux P."/>
            <person name="Thoren M.H."/>
            <person name="Johannesson H."/>
        </authorList>
    </citation>
    <scope>NUCLEOTIDE SEQUENCE</scope>
    <source>
        <strain evidence="1">CBS 307.81</strain>
    </source>
</reference>
<keyword evidence="2" id="KW-1185">Reference proteome</keyword>
<organism evidence="1 2">
    <name type="scientific">Cercophora samala</name>
    <dbReference type="NCBI Taxonomy" id="330535"/>
    <lineage>
        <taxon>Eukaryota</taxon>
        <taxon>Fungi</taxon>
        <taxon>Dikarya</taxon>
        <taxon>Ascomycota</taxon>
        <taxon>Pezizomycotina</taxon>
        <taxon>Sordariomycetes</taxon>
        <taxon>Sordariomycetidae</taxon>
        <taxon>Sordariales</taxon>
        <taxon>Lasiosphaeriaceae</taxon>
        <taxon>Cercophora</taxon>
    </lineage>
</organism>
<name>A0AA39ZCG6_9PEZI</name>
<dbReference type="InterPro" id="IPR032675">
    <property type="entry name" value="LRR_dom_sf"/>
</dbReference>
<dbReference type="Gene3D" id="3.80.10.10">
    <property type="entry name" value="Ribonuclease Inhibitor"/>
    <property type="match status" value="1"/>
</dbReference>
<accession>A0AA39ZCG6</accession>